<evidence type="ECO:0000313" key="3">
    <source>
        <dbReference type="Proteomes" id="UP000191448"/>
    </source>
</evidence>
<feature type="transmembrane region" description="Helical" evidence="1">
    <location>
        <begin position="65"/>
        <end position="91"/>
    </location>
</feature>
<evidence type="ECO:0000313" key="2">
    <source>
        <dbReference type="EMBL" id="OPX47051.1"/>
    </source>
</evidence>
<feature type="transmembrane region" description="Helical" evidence="1">
    <location>
        <begin position="350"/>
        <end position="374"/>
    </location>
</feature>
<dbReference type="Pfam" id="PF16949">
    <property type="entry name" value="ABC_tran_2"/>
    <property type="match status" value="1"/>
</dbReference>
<feature type="transmembrane region" description="Helical" evidence="1">
    <location>
        <begin position="181"/>
        <end position="201"/>
    </location>
</feature>
<dbReference type="InterPro" id="IPR031599">
    <property type="entry name" value="ABC_tran_2"/>
</dbReference>
<feature type="transmembrane region" description="Helical" evidence="1">
    <location>
        <begin position="495"/>
        <end position="516"/>
    </location>
</feature>
<reference evidence="2 3" key="1">
    <citation type="submission" date="2016-02" db="EMBL/GenBank/DDBJ databases">
        <title>Genome sequence of Clostridium thermobutyricum DSM 4928.</title>
        <authorList>
            <person name="Poehlein A."/>
            <person name="Daniel R."/>
        </authorList>
    </citation>
    <scope>NUCLEOTIDE SEQUENCE [LARGE SCALE GENOMIC DNA]</scope>
    <source>
        <strain evidence="2 3">DSM 4928</strain>
    </source>
</reference>
<feature type="transmembrane region" description="Helical" evidence="1">
    <location>
        <begin position="395"/>
        <end position="419"/>
    </location>
</feature>
<feature type="transmembrane region" description="Helical" evidence="1">
    <location>
        <begin position="317"/>
        <end position="338"/>
    </location>
</feature>
<feature type="transmembrane region" description="Helical" evidence="1">
    <location>
        <begin position="431"/>
        <end position="451"/>
    </location>
</feature>
<feature type="transmembrane region" description="Helical" evidence="1">
    <location>
        <begin position="112"/>
        <end position="136"/>
    </location>
</feature>
<feature type="transmembrane region" description="Helical" evidence="1">
    <location>
        <begin position="471"/>
        <end position="489"/>
    </location>
</feature>
<keyword evidence="1" id="KW-1133">Transmembrane helix</keyword>
<feature type="transmembrane region" description="Helical" evidence="1">
    <location>
        <begin position="142"/>
        <end position="169"/>
    </location>
</feature>
<gene>
    <name evidence="2" type="ORF">CLTHE_22900</name>
</gene>
<protein>
    <submittedName>
        <fullName evidence="2">Uncharacterized protein</fullName>
    </submittedName>
</protein>
<dbReference type="Proteomes" id="UP000191448">
    <property type="component" value="Unassembled WGS sequence"/>
</dbReference>
<sequence length="527" mass="58364">MMRNIRLLLRYSLKGQRTKGKFQMPTPVRSLIFAIVILCLSGGVAGAVASAYGILEKLGKQELLLYFILALGSGITFVIGLFSVLNNFFLAEDNEIYISLPFRASEIVISKLIRILIYLYIYSLIIVLPLIAYGTVSNSNPIYYIFVALAYIFNPIIPMIIGFIISTILMSISNLSKHKDVIKVIFSILLIVFIILINLLFQGNRIGIRTANAIVGKESLLKLISSIFINNKLEVMALSNPGSSTGYINMGIVLLIVVILFALLYFVSEKLYLKSLKGFGDISSNKEKVKVAKVKSSSVLKALVIKEIKIIFRNPTFFLNCVVMLFYIPVLYMVILFSNGANHLNWSLGYLIIGGTPLVIGVGMSSGSAGSTALSREGNNFIVSKYIPVSYKTQLLAKIISAFAINSLILVIGIGLLVIEKVRLEIFILSLIIQILTCFLITVIGILCDYISPKIVWQTEKNLYKGNFKSLGNIIISVIFGGILLGFALLTRSIFLTFIVNFLLLIISIIIVLFILNKKVVKTYNLL</sequence>
<keyword evidence="1" id="KW-0812">Transmembrane</keyword>
<feature type="transmembrane region" description="Helical" evidence="1">
    <location>
        <begin position="246"/>
        <end position="267"/>
    </location>
</feature>
<comment type="caution">
    <text evidence="2">The sequence shown here is derived from an EMBL/GenBank/DDBJ whole genome shotgun (WGS) entry which is preliminary data.</text>
</comment>
<evidence type="ECO:0000256" key="1">
    <source>
        <dbReference type="SAM" id="Phobius"/>
    </source>
</evidence>
<organism evidence="2 3">
    <name type="scientific">Clostridium thermobutyricum DSM 4928</name>
    <dbReference type="NCBI Taxonomy" id="1121339"/>
    <lineage>
        <taxon>Bacteria</taxon>
        <taxon>Bacillati</taxon>
        <taxon>Bacillota</taxon>
        <taxon>Clostridia</taxon>
        <taxon>Eubacteriales</taxon>
        <taxon>Clostridiaceae</taxon>
        <taxon>Clostridium</taxon>
    </lineage>
</organism>
<dbReference type="EMBL" id="LTAY01000059">
    <property type="protein sequence ID" value="OPX47051.1"/>
    <property type="molecule type" value="Genomic_DNA"/>
</dbReference>
<accession>A0A1V4SUT0</accession>
<proteinExistence type="predicted"/>
<dbReference type="AlphaFoldDB" id="A0A1V4SUT0"/>
<keyword evidence="1" id="KW-0472">Membrane</keyword>
<name>A0A1V4SUT0_9CLOT</name>